<gene>
    <name evidence="1" type="ORF">FS320_11275</name>
</gene>
<reference evidence="1 2" key="1">
    <citation type="journal article" date="2019" name="Syst. Appl. Microbiol.">
        <title>Microvirga tunisiensis sp. nov., a root nodule symbiotic bacterium isolated from Lupinus micranthus and L. luteus grown in Northern Tunisia.</title>
        <authorList>
            <person name="Msaddak A."/>
            <person name="Rejili M."/>
            <person name="Duran D."/>
            <person name="Mars M."/>
            <person name="Palacios J.M."/>
            <person name="Ruiz-Argueso T."/>
            <person name="Rey L."/>
            <person name="Imperial J."/>
        </authorList>
    </citation>
    <scope>NUCLEOTIDE SEQUENCE [LARGE SCALE GENOMIC DNA]</scope>
    <source>
        <strain evidence="1 2">Lmie10</strain>
    </source>
</reference>
<accession>A0A5N7MGH4</accession>
<evidence type="ECO:0000313" key="2">
    <source>
        <dbReference type="Proteomes" id="UP000403266"/>
    </source>
</evidence>
<dbReference type="EMBL" id="VOSK01000031">
    <property type="protein sequence ID" value="MPR25790.1"/>
    <property type="molecule type" value="Genomic_DNA"/>
</dbReference>
<comment type="caution">
    <text evidence="1">The sequence shown here is derived from an EMBL/GenBank/DDBJ whole genome shotgun (WGS) entry which is preliminary data.</text>
</comment>
<dbReference type="AlphaFoldDB" id="A0A5N7MGH4"/>
<proteinExistence type="predicted"/>
<dbReference type="OrthoDB" id="8020123at2"/>
<sequence length="89" mass="9729">MTYSLIQLAPGAYDLLLKGEIVGSVVRSGARRSDTCWTAELIEDLPESKRPAPFAEIEHSFGTLQELCEWLGTTEVKSNFGLSPVARSS</sequence>
<dbReference type="RefSeq" id="WP_152711548.1">
    <property type="nucleotide sequence ID" value="NZ_VOSJ01000029.1"/>
</dbReference>
<name>A0A5N7MGH4_9HYPH</name>
<protein>
    <submittedName>
        <fullName evidence="1">Uncharacterized protein</fullName>
    </submittedName>
</protein>
<dbReference type="Proteomes" id="UP000403266">
    <property type="component" value="Unassembled WGS sequence"/>
</dbReference>
<evidence type="ECO:0000313" key="1">
    <source>
        <dbReference type="EMBL" id="MPR25790.1"/>
    </source>
</evidence>
<organism evidence="1 2">
    <name type="scientific">Microvirga tunisiensis</name>
    <dbReference type="NCBI Taxonomy" id="2108360"/>
    <lineage>
        <taxon>Bacteria</taxon>
        <taxon>Pseudomonadati</taxon>
        <taxon>Pseudomonadota</taxon>
        <taxon>Alphaproteobacteria</taxon>
        <taxon>Hyphomicrobiales</taxon>
        <taxon>Methylobacteriaceae</taxon>
        <taxon>Microvirga</taxon>
    </lineage>
</organism>
<keyword evidence="2" id="KW-1185">Reference proteome</keyword>